<feature type="region of interest" description="Disordered" evidence="1">
    <location>
        <begin position="441"/>
        <end position="517"/>
    </location>
</feature>
<organism evidence="2 3">
    <name type="scientific">Ceraceosorus guamensis</name>
    <dbReference type="NCBI Taxonomy" id="1522189"/>
    <lineage>
        <taxon>Eukaryota</taxon>
        <taxon>Fungi</taxon>
        <taxon>Dikarya</taxon>
        <taxon>Basidiomycota</taxon>
        <taxon>Ustilaginomycotina</taxon>
        <taxon>Exobasidiomycetes</taxon>
        <taxon>Ceraceosorales</taxon>
        <taxon>Ceraceosoraceae</taxon>
        <taxon>Ceraceosorus</taxon>
    </lineage>
</organism>
<dbReference type="SUPFAM" id="SSF117281">
    <property type="entry name" value="Kelch motif"/>
    <property type="match status" value="1"/>
</dbReference>
<name>A0A316WBQ2_9BASI</name>
<feature type="compositionally biased region" description="Low complexity" evidence="1">
    <location>
        <begin position="475"/>
        <end position="491"/>
    </location>
</feature>
<evidence type="ECO:0000256" key="1">
    <source>
        <dbReference type="SAM" id="MobiDB-lite"/>
    </source>
</evidence>
<protein>
    <recommendedName>
        <fullName evidence="4">Galactose oxidase</fullName>
    </recommendedName>
</protein>
<evidence type="ECO:0000313" key="2">
    <source>
        <dbReference type="EMBL" id="PWN45005.1"/>
    </source>
</evidence>
<feature type="region of interest" description="Disordered" evidence="1">
    <location>
        <begin position="1071"/>
        <end position="1252"/>
    </location>
</feature>
<sequence>MDDQQRAGPSRLQATLPALDPTLAVDRAARASHRSTKRRRRRWTSYSARRLVSYGIVFAACSSFVAQTRAQTVQPVDATASASATSGTDATATTMQTSSLAGRWGQASALLGSRLVIHGGKTQGSSPGGGGYTYNSAPNSADLMLLDLSKSWSGSSAPWQVLNSTAAPAVSFHSLLPLDADASRLLIFGGDATGSVPIQTNNDSAYTVTLAGSDSASTASWQAVGPSLDQPMRRIYHAAESDAKGSVWIVGGERNDGSGVVLDEAWSMDSTASSPRFEQLAPPTGSIVDGTATLLSDGTLLMLGGTDASGTLQPFSSVSSFSTQSKAWTSFNTTGANSTTNGTPVARRGHVAVSLPEKRVFIHGGASADLATAYSDAWLLDWSVTPPRWSEVTGVGAPSARFGHSAVAYGCQVVICYGWQGNSAADTAVYVFDAIKAQVTSGGEWSGGSWTSSYTPDPAVASGGSKSSGSGGNGSSSNSGSQSPDGSNNSGTGTGGSFGNPTNTSKPKDDNGGGTSAGAKAGAVIAAFIGVGLVAGAGYAIYRRRQNDPSNWRHGDGAAELLGGGARYRASDPYDDPYMMEKGGAGDGFYQAGDRPGGPRAMGAPGGAWTAGNVGHAQEGSGPHFRERLAMLAGLGGFGAGAGAAQPRFNMLADEDELEHGDAYPMNARNGLADRDEQNHCASAVDDVDDVELFYPSRPLREASYGRLEQDDIDEDISMGDIGGHGGRGSNPMDFVTSPFEDNAEAAARYGVAGLGAGILAYRAADDRPLESESGHSEATTGPSGIAGGVSSQSHTDHSTIGDSSLGQSAGEHALVSFSDAGRDHQGGPSRRSSRNVASPGGPRSAPAAGMKRSATWWDRFMGQSFLERSASGRLLPGPSADRPIRDPAAPPDLSTIRESPRSANPSEDNPFGDANASIPNASVGHDADDLGRYVAGANAYTVGGGAHGRSLSSLQSARTATSSHFEAQLARMDVVQRTRTGSSRHTTSSSGASSNGMESLAPSREASTRRAHVRRGSLDEVVTSPTGWTPGDWASAGAAQGIPTTVREDDSSDDFDLHIPSTDAAGAASFHNGLASADPGQSRDEFATPAGLTERSRSNAGENVRAARQRPSDAPSFTPSTTRRARDNPVLTSPLLPSSRHEPEPPTSGSVKDRVKAIERKATLDEALPIPRSPGTLSASPAHSSESPSSSRTDHSPRRGHASLSPVSPRKDEGKSRPAYSHGLAPKAQLFVANPDRQGSTGSSIVNEPEL</sequence>
<proteinExistence type="predicted"/>
<feature type="compositionally biased region" description="Low complexity" evidence="1">
    <location>
        <begin position="838"/>
        <end position="850"/>
    </location>
</feature>
<dbReference type="AlphaFoldDB" id="A0A316WBQ2"/>
<feature type="compositionally biased region" description="Polar residues" evidence="1">
    <location>
        <begin position="1238"/>
        <end position="1252"/>
    </location>
</feature>
<feature type="compositionally biased region" description="Basic and acidic residues" evidence="1">
    <location>
        <begin position="1152"/>
        <end position="1165"/>
    </location>
</feature>
<feature type="region of interest" description="Disordered" evidence="1">
    <location>
        <begin position="768"/>
        <end position="807"/>
    </location>
</feature>
<dbReference type="EMBL" id="KZ819357">
    <property type="protein sequence ID" value="PWN45005.1"/>
    <property type="molecule type" value="Genomic_DNA"/>
</dbReference>
<gene>
    <name evidence="2" type="ORF">IE81DRAFT_328298</name>
</gene>
<feature type="region of interest" description="Disordered" evidence="1">
    <location>
        <begin position="963"/>
        <end position="1039"/>
    </location>
</feature>
<dbReference type="STRING" id="1522189.A0A316WBQ2"/>
<dbReference type="GeneID" id="37036970"/>
<accession>A0A316WBQ2</accession>
<feature type="compositionally biased region" description="Low complexity" evidence="1">
    <location>
        <begin position="1179"/>
        <end position="1192"/>
    </location>
</feature>
<dbReference type="OrthoDB" id="432528at2759"/>
<dbReference type="PANTHER" id="PTHR46175">
    <property type="entry name" value="BACTERIOOPSIN TRANSCRIPTIONAL ACTIVATOR"/>
    <property type="match status" value="1"/>
</dbReference>
<evidence type="ECO:0000313" key="3">
    <source>
        <dbReference type="Proteomes" id="UP000245783"/>
    </source>
</evidence>
<feature type="compositionally biased region" description="Low complexity" evidence="1">
    <location>
        <begin position="978"/>
        <end position="997"/>
    </location>
</feature>
<reference evidence="2 3" key="1">
    <citation type="journal article" date="2018" name="Mol. Biol. Evol.">
        <title>Broad Genomic Sampling Reveals a Smut Pathogenic Ancestry of the Fungal Clade Ustilaginomycotina.</title>
        <authorList>
            <person name="Kijpornyongpan T."/>
            <person name="Mondo S.J."/>
            <person name="Barry K."/>
            <person name="Sandor L."/>
            <person name="Lee J."/>
            <person name="Lipzen A."/>
            <person name="Pangilinan J."/>
            <person name="LaButti K."/>
            <person name="Hainaut M."/>
            <person name="Henrissat B."/>
            <person name="Grigoriev I.V."/>
            <person name="Spatafora J.W."/>
            <person name="Aime M.C."/>
        </authorList>
    </citation>
    <scope>NUCLEOTIDE SEQUENCE [LARGE SCALE GENOMIC DNA]</scope>
    <source>
        <strain evidence="2 3">MCA 4658</strain>
    </source>
</reference>
<keyword evidence="3" id="KW-1185">Reference proteome</keyword>
<dbReference type="Pfam" id="PF24681">
    <property type="entry name" value="Kelch_KLHDC2_KLHL20_DRC7"/>
    <property type="match status" value="1"/>
</dbReference>
<feature type="compositionally biased region" description="Low complexity" evidence="1">
    <location>
        <begin position="441"/>
        <end position="453"/>
    </location>
</feature>
<dbReference type="InParanoid" id="A0A316WBQ2"/>
<evidence type="ECO:0008006" key="4">
    <source>
        <dbReference type="Google" id="ProtNLM"/>
    </source>
</evidence>
<dbReference type="InterPro" id="IPR015915">
    <property type="entry name" value="Kelch-typ_b-propeller"/>
</dbReference>
<dbReference type="RefSeq" id="XP_025372165.1">
    <property type="nucleotide sequence ID" value="XM_025515100.1"/>
</dbReference>
<feature type="region of interest" description="Disordered" evidence="1">
    <location>
        <begin position="869"/>
        <end position="929"/>
    </location>
</feature>
<dbReference type="Proteomes" id="UP000245783">
    <property type="component" value="Unassembled WGS sequence"/>
</dbReference>
<dbReference type="PANTHER" id="PTHR46175:SF4">
    <property type="entry name" value="BACTERIOOPSIN TRANSCRIPTIONAL ACTIVATOR"/>
    <property type="match status" value="1"/>
</dbReference>
<dbReference type="Gene3D" id="2.120.10.80">
    <property type="entry name" value="Kelch-type beta propeller"/>
    <property type="match status" value="2"/>
</dbReference>
<feature type="region of interest" description="Disordered" evidence="1">
    <location>
        <begin position="819"/>
        <end position="851"/>
    </location>
</feature>